<dbReference type="SUPFAM" id="SSF53448">
    <property type="entry name" value="Nucleotide-diphospho-sugar transferases"/>
    <property type="match status" value="1"/>
</dbReference>
<evidence type="ECO:0000313" key="3">
    <source>
        <dbReference type="Proteomes" id="UP001162001"/>
    </source>
</evidence>
<gene>
    <name evidence="2" type="ORF">Fadolivirus_1_1175</name>
</gene>
<feature type="domain" description="Glycosyltransferase 2-like" evidence="1">
    <location>
        <begin position="140"/>
        <end position="261"/>
    </location>
</feature>
<reference evidence="2 3" key="1">
    <citation type="submission" date="2020-04" db="EMBL/GenBank/DDBJ databases">
        <title>Advantages and limits of metagenomic assembly and binning of a giant virus.</title>
        <authorList>
            <person name="Schulz F."/>
            <person name="Andreani J."/>
            <person name="Francis R."/>
            <person name="Boudjemaa H."/>
            <person name="Bou Khalil J.Y."/>
            <person name="Lee J."/>
            <person name="La Scola B."/>
            <person name="Woyke T."/>
        </authorList>
    </citation>
    <scope>NUCLEOTIDE SEQUENCE [LARGE SCALE GENOMIC DNA]</scope>
    <source>
        <strain evidence="2 3">FV1/VV64</strain>
    </source>
</reference>
<evidence type="ECO:0000313" key="2">
    <source>
        <dbReference type="EMBL" id="QKF94633.1"/>
    </source>
</evidence>
<accession>A0A7D3URG3</accession>
<dbReference type="GO" id="GO:0016740">
    <property type="term" value="F:transferase activity"/>
    <property type="evidence" value="ECO:0007669"/>
    <property type="project" value="UniProtKB-KW"/>
</dbReference>
<protein>
    <submittedName>
        <fullName evidence="2">Glycosyl transferase family 2</fullName>
    </submittedName>
</protein>
<sequence length="398" mass="47671">MDNFNWRVYRELHKDLINAKLDTEQQIIDHWNKHGKYEGRYYKVTDVTPDFNWEEYKLLNVDLEEAGVVEKEFVELHWIRHGMSEKRKYKINNPSPYKTYLLQNYKTLYRINDLLNKGDDNIFIHKVINEHIIDNNTISIMMASSDRSKQTYFTLETISKSSYKNIQIILVDDSTNDPVDPNIIKKYGMHIELITIKNKFWSNPCVNYNIGFKYIRGNFIIIQNAEVCHVGDVLDYVINNVKDNEYYAFNVGALSDMKTNEELYKIKDMTSDNYTKIVNLIAIWYRHHKYNGVFWHFLVSMTKKTFDMFGGFDIDYALGILYDDVEFEFRVKNTNLKLINAPENIIGIHQWHRGIHPKIQMRNELLWNWKYKYYCNNKKYLFLYKLSPLELVRMVNSL</sequence>
<dbReference type="Pfam" id="PF00535">
    <property type="entry name" value="Glycos_transf_2"/>
    <property type="match status" value="1"/>
</dbReference>
<dbReference type="CDD" id="cd00761">
    <property type="entry name" value="Glyco_tranf_GTA_type"/>
    <property type="match status" value="1"/>
</dbReference>
<dbReference type="Proteomes" id="UP001162001">
    <property type="component" value="Segment"/>
</dbReference>
<name>A0A7D3URG3_9VIRU</name>
<dbReference type="EMBL" id="MT418680">
    <property type="protein sequence ID" value="QKF94633.1"/>
    <property type="molecule type" value="Genomic_DNA"/>
</dbReference>
<evidence type="ECO:0000259" key="1">
    <source>
        <dbReference type="Pfam" id="PF00535"/>
    </source>
</evidence>
<organism evidence="2 3">
    <name type="scientific">Fadolivirus FV1/VV64</name>
    <dbReference type="NCBI Taxonomy" id="3070911"/>
    <lineage>
        <taxon>Viruses</taxon>
        <taxon>Varidnaviria</taxon>
        <taxon>Bamfordvirae</taxon>
        <taxon>Nucleocytoviricota</taxon>
        <taxon>Megaviricetes</taxon>
        <taxon>Imitervirales</taxon>
        <taxon>Mimiviridae</taxon>
        <taxon>Klosneuvirinae</taxon>
        <taxon>Fadolivirus</taxon>
        <taxon>Fadolivirus algeromassiliense</taxon>
    </lineage>
</organism>
<dbReference type="Gene3D" id="3.90.550.10">
    <property type="entry name" value="Spore Coat Polysaccharide Biosynthesis Protein SpsA, Chain A"/>
    <property type="match status" value="1"/>
</dbReference>
<dbReference type="InterPro" id="IPR029044">
    <property type="entry name" value="Nucleotide-diphossugar_trans"/>
</dbReference>
<keyword evidence="2" id="KW-0808">Transferase</keyword>
<dbReference type="InterPro" id="IPR001173">
    <property type="entry name" value="Glyco_trans_2-like"/>
</dbReference>
<proteinExistence type="predicted"/>
<keyword evidence="3" id="KW-1185">Reference proteome</keyword>